<dbReference type="PANTHER" id="PTHR34354:SF1">
    <property type="entry name" value="NADPH-DEPENDENT 7-CYANO-7-DEAZAGUANINE REDUCTASE"/>
    <property type="match status" value="1"/>
</dbReference>
<evidence type="ECO:0000259" key="1">
    <source>
        <dbReference type="Pfam" id="PF14819"/>
    </source>
</evidence>
<evidence type="ECO:0000313" key="2">
    <source>
        <dbReference type="EMBL" id="GAF04601.1"/>
    </source>
</evidence>
<feature type="domain" description="NADPH-dependent 7-cyano-7-deazaguanine reductase N-terminal" evidence="1">
    <location>
        <begin position="17"/>
        <end position="129"/>
    </location>
</feature>
<sequence>MNPIEGKVLGKQMSHPRNYAPEILVAVPRSLNREQYGMNACELPFVGVDAWHAYELGFLTEKGLPVVGVLKLVYACDNESLVESKSLKLYLNSFNMGRYGENREAGIAQVLKTIRRDLSELLKTTVEVSFHNAHNSGIYDFDGFGLLEEMPEADSALFEKFKEDERLLEAVPTQQSCELKVSTHLLRSNCKITHQPDWGSAFIHLKTKYEIDRISLLRYLVSIRDENHFHEEICEMLYKRLVDKFDPEILMVACLYTRRGGIDICPVRANKKEYLPRNIIQSKIFTSPAFRQ</sequence>
<dbReference type="SUPFAM" id="SSF55620">
    <property type="entry name" value="Tetrahydrobiopterin biosynthesis enzymes-like"/>
    <property type="match status" value="1"/>
</dbReference>
<dbReference type="PANTHER" id="PTHR34354">
    <property type="entry name" value="NADPH-DEPENDENT 7-CYANO-7-DEAZAGUANINE REDUCTASE"/>
    <property type="match status" value="1"/>
</dbReference>
<dbReference type="InterPro" id="IPR029139">
    <property type="entry name" value="QueF_N"/>
</dbReference>
<dbReference type="STRING" id="869213.GCA_000517085_02065"/>
<dbReference type="GO" id="GO:0033739">
    <property type="term" value="F:preQ1 synthase activity"/>
    <property type="evidence" value="ECO:0007669"/>
    <property type="project" value="InterPro"/>
</dbReference>
<reference evidence="2 3" key="1">
    <citation type="journal article" date="2014" name="Genome Announc.">
        <title>Draft Genome Sequence of Cytophaga fermentans JCM 21142T, a Facultative Anaerobe Isolated from Marine Mud.</title>
        <authorList>
            <person name="Starns D."/>
            <person name="Oshima K."/>
            <person name="Suda W."/>
            <person name="Iino T."/>
            <person name="Yuki M."/>
            <person name="Inoue J."/>
            <person name="Kitamura K."/>
            <person name="Iida T."/>
            <person name="Darby A."/>
            <person name="Hattori M."/>
            <person name="Ohkuma M."/>
        </authorList>
    </citation>
    <scope>NUCLEOTIDE SEQUENCE [LARGE SCALE GENOMIC DNA]</scope>
    <source>
        <strain evidence="2 3">JCM 21142</strain>
    </source>
</reference>
<keyword evidence="3" id="KW-1185">Reference proteome</keyword>
<protein>
    <submittedName>
        <fullName evidence="2">NADPH-dependent 7-cyano-7-deazaguanine reductase</fullName>
    </submittedName>
</protein>
<dbReference type="AlphaFoldDB" id="W7YJC9"/>
<comment type="caution">
    <text evidence="2">The sequence shown here is derived from an EMBL/GenBank/DDBJ whole genome shotgun (WGS) entry which is preliminary data.</text>
</comment>
<dbReference type="Pfam" id="PF14489">
    <property type="entry name" value="QueF"/>
    <property type="match status" value="1"/>
</dbReference>
<dbReference type="RefSeq" id="WP_027471739.1">
    <property type="nucleotide sequence ID" value="NZ_BAMD01000050.1"/>
</dbReference>
<dbReference type="EMBL" id="BAMD01000050">
    <property type="protein sequence ID" value="GAF04601.1"/>
    <property type="molecule type" value="Genomic_DNA"/>
</dbReference>
<dbReference type="InterPro" id="IPR029500">
    <property type="entry name" value="QueF"/>
</dbReference>
<evidence type="ECO:0000313" key="3">
    <source>
        <dbReference type="Proteomes" id="UP000019402"/>
    </source>
</evidence>
<dbReference type="OrthoDB" id="9795077at2"/>
<proteinExistence type="predicted"/>
<dbReference type="Pfam" id="PF14819">
    <property type="entry name" value="QueF_N"/>
    <property type="match status" value="1"/>
</dbReference>
<dbReference type="InterPro" id="IPR050084">
    <property type="entry name" value="NADPH_dep_7-cyano-7-deazaG_red"/>
</dbReference>
<dbReference type="eggNOG" id="COG0780">
    <property type="taxonomic scope" value="Bacteria"/>
</dbReference>
<dbReference type="GO" id="GO:0008616">
    <property type="term" value="P:tRNA queuosine(34) biosynthetic process"/>
    <property type="evidence" value="ECO:0007669"/>
    <property type="project" value="InterPro"/>
</dbReference>
<name>W7YJC9_9BACT</name>
<dbReference type="Proteomes" id="UP000019402">
    <property type="component" value="Unassembled WGS sequence"/>
</dbReference>
<dbReference type="eggNOG" id="COG2904">
    <property type="taxonomic scope" value="Bacteria"/>
</dbReference>
<gene>
    <name evidence="2" type="ORF">JCM21142_93313</name>
</gene>
<dbReference type="Gene3D" id="3.30.1130.10">
    <property type="match status" value="2"/>
</dbReference>
<accession>W7YJC9</accession>
<organism evidence="2 3">
    <name type="scientific">Saccharicrinis fermentans DSM 9555 = JCM 21142</name>
    <dbReference type="NCBI Taxonomy" id="869213"/>
    <lineage>
        <taxon>Bacteria</taxon>
        <taxon>Pseudomonadati</taxon>
        <taxon>Bacteroidota</taxon>
        <taxon>Bacteroidia</taxon>
        <taxon>Marinilabiliales</taxon>
        <taxon>Marinilabiliaceae</taxon>
        <taxon>Saccharicrinis</taxon>
    </lineage>
</organism>
<dbReference type="InterPro" id="IPR043133">
    <property type="entry name" value="GTP-CH-I_C/QueF"/>
</dbReference>